<feature type="transmembrane region" description="Helical" evidence="2">
    <location>
        <begin position="127"/>
        <end position="147"/>
    </location>
</feature>
<dbReference type="AlphaFoldDB" id="A0A1S8P531"/>
<gene>
    <name evidence="3" type="ORF">HF849_21050</name>
</gene>
<dbReference type="Pfam" id="PF13308">
    <property type="entry name" value="YARHG"/>
    <property type="match status" value="1"/>
</dbReference>
<dbReference type="EMBL" id="JABAGD010000051">
    <property type="protein sequence ID" value="NMF07184.1"/>
    <property type="molecule type" value="Genomic_DNA"/>
</dbReference>
<proteinExistence type="predicted"/>
<dbReference type="RefSeq" id="WP_077868767.1">
    <property type="nucleotide sequence ID" value="NZ_BKAK01000071.1"/>
</dbReference>
<comment type="caution">
    <text evidence="3">The sequence shown here is derived from an EMBL/GenBank/DDBJ whole genome shotgun (WGS) entry which is preliminary data.</text>
</comment>
<name>A0A1S8P531_CLOBE</name>
<evidence type="ECO:0000256" key="1">
    <source>
        <dbReference type="SAM" id="MobiDB-lite"/>
    </source>
</evidence>
<accession>A0A1S8P531</accession>
<keyword evidence="2" id="KW-1133">Transmembrane helix</keyword>
<dbReference type="GeneID" id="66346136"/>
<dbReference type="Gene3D" id="1.20.58.1690">
    <property type="match status" value="1"/>
</dbReference>
<reference evidence="3 4" key="1">
    <citation type="submission" date="2020-04" db="EMBL/GenBank/DDBJ databases">
        <authorList>
            <person name="Hitch T.C.A."/>
            <person name="Wylensek D."/>
            <person name="Clavel T."/>
        </authorList>
    </citation>
    <scope>NUCLEOTIDE SEQUENCE [LARGE SCALE GENOMIC DNA]</scope>
    <source>
        <strain evidence="3 4">WB01_NA02</strain>
    </source>
</reference>
<protein>
    <submittedName>
        <fullName evidence="3">YARHG domain-containing protein</fullName>
    </submittedName>
</protein>
<dbReference type="Pfam" id="PF13240">
    <property type="entry name" value="Zn_Ribbon_1"/>
    <property type="match status" value="1"/>
</dbReference>
<dbReference type="SMART" id="SM01324">
    <property type="entry name" value="YARHG"/>
    <property type="match status" value="1"/>
</dbReference>
<dbReference type="InterPro" id="IPR025582">
    <property type="entry name" value="YARHG_dom"/>
</dbReference>
<evidence type="ECO:0000313" key="4">
    <source>
        <dbReference type="Proteomes" id="UP000587880"/>
    </source>
</evidence>
<organism evidence="3 4">
    <name type="scientific">Clostridium beijerinckii</name>
    <name type="common">Clostridium MP</name>
    <dbReference type="NCBI Taxonomy" id="1520"/>
    <lineage>
        <taxon>Bacteria</taxon>
        <taxon>Bacillati</taxon>
        <taxon>Bacillota</taxon>
        <taxon>Clostridia</taxon>
        <taxon>Eubacteriales</taxon>
        <taxon>Clostridiaceae</taxon>
        <taxon>Clostridium</taxon>
    </lineage>
</organism>
<keyword evidence="2" id="KW-0472">Membrane</keyword>
<dbReference type="InterPro" id="IPR026870">
    <property type="entry name" value="Zinc_ribbon_dom"/>
</dbReference>
<evidence type="ECO:0000313" key="3">
    <source>
        <dbReference type="EMBL" id="NMF07184.1"/>
    </source>
</evidence>
<feature type="region of interest" description="Disordered" evidence="1">
    <location>
        <begin position="101"/>
        <end position="120"/>
    </location>
</feature>
<dbReference type="InterPro" id="IPR038434">
    <property type="entry name" value="YARHG_sf"/>
</dbReference>
<evidence type="ECO:0000256" key="2">
    <source>
        <dbReference type="SAM" id="Phobius"/>
    </source>
</evidence>
<dbReference type="Proteomes" id="UP000587880">
    <property type="component" value="Unassembled WGS sequence"/>
</dbReference>
<keyword evidence="2" id="KW-0812">Transmembrane</keyword>
<sequence length="543" mass="61437">MKFCTKCGNPIEPNVKFCKKCGNPIKNLDIDNEDINKSKIDLSKKINNNVNNTIDFSKENINESITEPIIIPANESLQKNENVEKERTMHINTRATEYEKFEHNNDTGNNSSKNGHKRSRKPFFSGMAPKIAAAVILIVAICIAVFFNRIEGEYYIIKANDTSISANEKFQYAVKAAKVLKSNTTKDLLKASIVEIAKNDVELAEEDLNQVSSMISQGDYQSIAIGIKDKKIDKLYKDGKYQDAVAEFSEIDKLGGNFKDNKNYEDIMLNVISKITNTPLANTKALLMEDRQICFDNFDDDPFDEIIELKGNGKYSYNSGYKLNLYKIKNGQYKLVDSFTMDHAWNQTMQGAYNYADNKKGVFIGYSNNSSNSGTSVFGVDNEKLQLKGTVLGNKDTKPDDVDNDGIYEIVSNSTSLVTSNNKDNTKWYKVYEDGRTPTEVNAGGGEKATQSTKSSNDYILKDSDKTYLMEDDLKNLTKDQLGLARNEIFARHGYVFTNDEYKKYFSSKSWYVPNPNYDGSDSTLNEYEIANYKVLQAWEQKK</sequence>